<protein>
    <submittedName>
        <fullName evidence="3">Uncharacterized protein</fullName>
    </submittedName>
</protein>
<reference evidence="3 4" key="1">
    <citation type="submission" date="2016-11" db="EMBL/GenBank/DDBJ databases">
        <authorList>
            <person name="Jaros S."/>
            <person name="Januszkiewicz K."/>
            <person name="Wedrychowicz H."/>
        </authorList>
    </citation>
    <scope>NUCLEOTIDE SEQUENCE [LARGE SCALE GENOMIC DNA]</scope>
    <source>
        <strain evidence="3 4">DSM 46144</strain>
    </source>
</reference>
<name>A0A1M7RMF9_9ACTN</name>
<dbReference type="RefSeq" id="WP_073265431.1">
    <property type="nucleotide sequence ID" value="NZ_FRCS01000024.1"/>
</dbReference>
<dbReference type="EMBL" id="FRCS01000024">
    <property type="protein sequence ID" value="SHN47517.1"/>
    <property type="molecule type" value="Genomic_DNA"/>
</dbReference>
<dbReference type="STRING" id="134849.SAMN05443668_12475"/>
<sequence>MRFRRRAALLAVLAVAATACDDEAPRAAPSPSRETPSAGPFTPALLRLPRVAPGEQCPTTSPQRWTKPFGVATNVLGDGPLYPIADYFMAASATLDLRPDDRTPGGAYDKKVRWLAVGYVGPVLIRADRIDGTGSASAQFSYTGTRRDGGYFAELSEPENDLPATTTVSGPGCFAYQIDGTSFSTTIVFRAVPAG</sequence>
<keyword evidence="2" id="KW-0732">Signal</keyword>
<gene>
    <name evidence="3" type="ORF">SAMN05443668_12475</name>
</gene>
<proteinExistence type="predicted"/>
<feature type="chain" id="PRO_5039229616" evidence="2">
    <location>
        <begin position="20"/>
        <end position="195"/>
    </location>
</feature>
<evidence type="ECO:0000256" key="1">
    <source>
        <dbReference type="SAM" id="MobiDB-lite"/>
    </source>
</evidence>
<feature type="signal peptide" evidence="2">
    <location>
        <begin position="1"/>
        <end position="19"/>
    </location>
</feature>
<evidence type="ECO:0000313" key="3">
    <source>
        <dbReference type="EMBL" id="SHN47517.1"/>
    </source>
</evidence>
<dbReference type="PROSITE" id="PS51257">
    <property type="entry name" value="PROKAR_LIPOPROTEIN"/>
    <property type="match status" value="1"/>
</dbReference>
<accession>A0A1M7RMF9</accession>
<dbReference type="AlphaFoldDB" id="A0A1M7RMF9"/>
<feature type="region of interest" description="Disordered" evidence="1">
    <location>
        <begin position="23"/>
        <end position="42"/>
    </location>
</feature>
<evidence type="ECO:0000256" key="2">
    <source>
        <dbReference type="SAM" id="SignalP"/>
    </source>
</evidence>
<dbReference type="OrthoDB" id="3295342at2"/>
<keyword evidence="4" id="KW-1185">Reference proteome</keyword>
<organism evidence="3 4">
    <name type="scientific">Cryptosporangium aurantiacum</name>
    <dbReference type="NCBI Taxonomy" id="134849"/>
    <lineage>
        <taxon>Bacteria</taxon>
        <taxon>Bacillati</taxon>
        <taxon>Actinomycetota</taxon>
        <taxon>Actinomycetes</taxon>
        <taxon>Cryptosporangiales</taxon>
        <taxon>Cryptosporangiaceae</taxon>
        <taxon>Cryptosporangium</taxon>
    </lineage>
</organism>
<evidence type="ECO:0000313" key="4">
    <source>
        <dbReference type="Proteomes" id="UP000184440"/>
    </source>
</evidence>
<dbReference type="Proteomes" id="UP000184440">
    <property type="component" value="Unassembled WGS sequence"/>
</dbReference>